<proteinExistence type="predicted"/>
<accession>A0A8J5P6Y1</accession>
<evidence type="ECO:0000313" key="2">
    <source>
        <dbReference type="Proteomes" id="UP000694050"/>
    </source>
</evidence>
<name>A0A8J5P6Y1_FUSOX</name>
<reference evidence="1" key="1">
    <citation type="submission" date="2021-04" db="EMBL/GenBank/DDBJ databases">
        <title>First draft genome resource for Brassicaceae pathogens Fusarium oxysporum f. sp. raphani and Fusarium oxysporum f. sp. rapae.</title>
        <authorList>
            <person name="Asai S."/>
        </authorList>
    </citation>
    <scope>NUCLEOTIDE SEQUENCE</scope>
    <source>
        <strain evidence="1">Tf1208</strain>
    </source>
</reference>
<sequence>MLIDSDLTSDNQTHRYGSYHFAHALLNGVMGQFESTLYSPYHLPEQGKLNEKKTYQAFRSKPALSLAK</sequence>
<comment type="caution">
    <text evidence="1">The sequence shown here is derived from an EMBL/GenBank/DDBJ whole genome shotgun (WGS) entry which is preliminary data.</text>
</comment>
<dbReference type="EMBL" id="JAELUQ010000006">
    <property type="protein sequence ID" value="KAG7412425.1"/>
    <property type="molecule type" value="Genomic_DNA"/>
</dbReference>
<gene>
    <name evidence="1" type="ORF">Forpe1208_v009153</name>
</gene>
<evidence type="ECO:0000313" key="1">
    <source>
        <dbReference type="EMBL" id="KAG7412425.1"/>
    </source>
</evidence>
<dbReference type="Proteomes" id="UP000694050">
    <property type="component" value="Unassembled WGS sequence"/>
</dbReference>
<dbReference type="AlphaFoldDB" id="A0A8J5P6Y1"/>
<organism evidence="1 2">
    <name type="scientific">Fusarium oxysporum f. sp. rapae</name>
    <dbReference type="NCBI Taxonomy" id="485398"/>
    <lineage>
        <taxon>Eukaryota</taxon>
        <taxon>Fungi</taxon>
        <taxon>Dikarya</taxon>
        <taxon>Ascomycota</taxon>
        <taxon>Pezizomycotina</taxon>
        <taxon>Sordariomycetes</taxon>
        <taxon>Hypocreomycetidae</taxon>
        <taxon>Hypocreales</taxon>
        <taxon>Nectriaceae</taxon>
        <taxon>Fusarium</taxon>
        <taxon>Fusarium oxysporum species complex</taxon>
    </lineage>
</organism>
<protein>
    <submittedName>
        <fullName evidence="1">Uncharacterized protein</fullName>
    </submittedName>
</protein>